<organism evidence="2 3">
    <name type="scientific">Oryza meyeriana var. granulata</name>
    <dbReference type="NCBI Taxonomy" id="110450"/>
    <lineage>
        <taxon>Eukaryota</taxon>
        <taxon>Viridiplantae</taxon>
        <taxon>Streptophyta</taxon>
        <taxon>Embryophyta</taxon>
        <taxon>Tracheophyta</taxon>
        <taxon>Spermatophyta</taxon>
        <taxon>Magnoliopsida</taxon>
        <taxon>Liliopsida</taxon>
        <taxon>Poales</taxon>
        <taxon>Poaceae</taxon>
        <taxon>BOP clade</taxon>
        <taxon>Oryzoideae</taxon>
        <taxon>Oryzeae</taxon>
        <taxon>Oryzinae</taxon>
        <taxon>Oryza</taxon>
        <taxon>Oryza meyeriana</taxon>
    </lineage>
</organism>
<dbReference type="Proteomes" id="UP000479710">
    <property type="component" value="Unassembled WGS sequence"/>
</dbReference>
<protein>
    <submittedName>
        <fullName evidence="2">Uncharacterized protein</fullName>
    </submittedName>
</protein>
<feature type="compositionally biased region" description="Basic residues" evidence="1">
    <location>
        <begin position="57"/>
        <end position="68"/>
    </location>
</feature>
<name>A0A6G1EXK9_9ORYZ</name>
<dbReference type="AlphaFoldDB" id="A0A6G1EXK9"/>
<evidence type="ECO:0000313" key="2">
    <source>
        <dbReference type="EMBL" id="KAF0929373.1"/>
    </source>
</evidence>
<feature type="region of interest" description="Disordered" evidence="1">
    <location>
        <begin position="1"/>
        <end position="68"/>
    </location>
</feature>
<reference evidence="2 3" key="1">
    <citation type="submission" date="2019-11" db="EMBL/GenBank/DDBJ databases">
        <title>Whole genome sequence of Oryza granulata.</title>
        <authorList>
            <person name="Li W."/>
        </authorList>
    </citation>
    <scope>NUCLEOTIDE SEQUENCE [LARGE SCALE GENOMIC DNA]</scope>
    <source>
        <strain evidence="3">cv. Menghai</strain>
        <tissue evidence="2">Leaf</tissue>
    </source>
</reference>
<sequence length="68" mass="7641">MGWCLGGMAARSSGAPRRHQLCSNRLPASQVATRPRRRRRKEAAAAGHNHNSSVARRQLKPATNRRRR</sequence>
<proteinExistence type="predicted"/>
<dbReference type="EMBL" id="SPHZ02000002">
    <property type="protein sequence ID" value="KAF0929373.1"/>
    <property type="molecule type" value="Genomic_DNA"/>
</dbReference>
<evidence type="ECO:0000256" key="1">
    <source>
        <dbReference type="SAM" id="MobiDB-lite"/>
    </source>
</evidence>
<evidence type="ECO:0000313" key="3">
    <source>
        <dbReference type="Proteomes" id="UP000479710"/>
    </source>
</evidence>
<comment type="caution">
    <text evidence="2">The sequence shown here is derived from an EMBL/GenBank/DDBJ whole genome shotgun (WGS) entry which is preliminary data.</text>
</comment>
<gene>
    <name evidence="2" type="ORF">E2562_021401</name>
</gene>
<keyword evidence="3" id="KW-1185">Reference proteome</keyword>
<accession>A0A6G1EXK9</accession>